<dbReference type="InterPro" id="IPR029058">
    <property type="entry name" value="AB_hydrolase_fold"/>
</dbReference>
<organism evidence="4 5">
    <name type="scientific">Exiguobacterium aurantiacum</name>
    <dbReference type="NCBI Taxonomy" id="33987"/>
    <lineage>
        <taxon>Bacteria</taxon>
        <taxon>Bacillati</taxon>
        <taxon>Bacillota</taxon>
        <taxon>Bacilli</taxon>
        <taxon>Bacillales</taxon>
        <taxon>Bacillales Family XII. Incertae Sedis</taxon>
        <taxon>Exiguobacterium</taxon>
    </lineage>
</organism>
<accession>A0A377FSZ2</accession>
<dbReference type="PANTHER" id="PTHR43798:SF31">
    <property type="entry name" value="AB HYDROLASE SUPERFAMILY PROTEIN YCLE"/>
    <property type="match status" value="1"/>
</dbReference>
<evidence type="ECO:0000256" key="1">
    <source>
        <dbReference type="ARBA" id="ARBA00022801"/>
    </source>
</evidence>
<proteinExistence type="predicted"/>
<dbReference type="EC" id="3.1.1.1" evidence="4"/>
<dbReference type="STRING" id="1397694.GCA_000702585_01438"/>
<dbReference type="RefSeq" id="WP_029334605.1">
    <property type="nucleotide sequence ID" value="NZ_UGGP01000001.1"/>
</dbReference>
<dbReference type="AlphaFoldDB" id="A0A377FSZ2"/>
<dbReference type="GO" id="GO:0106435">
    <property type="term" value="F:carboxylesterase activity"/>
    <property type="evidence" value="ECO:0007669"/>
    <property type="project" value="UniProtKB-EC"/>
</dbReference>
<name>A0A377FSZ2_9BACL</name>
<feature type="active site" description="Charge relay system" evidence="2">
    <location>
        <position position="220"/>
    </location>
</feature>
<feature type="active site" description="Nucleophile" evidence="2">
    <location>
        <position position="93"/>
    </location>
</feature>
<dbReference type="OrthoDB" id="9800213at2"/>
<evidence type="ECO:0000313" key="4">
    <source>
        <dbReference type="EMBL" id="STO07575.1"/>
    </source>
</evidence>
<dbReference type="Proteomes" id="UP000254060">
    <property type="component" value="Unassembled WGS sequence"/>
</dbReference>
<reference evidence="4 5" key="1">
    <citation type="submission" date="2018-06" db="EMBL/GenBank/DDBJ databases">
        <authorList>
            <consortium name="Pathogen Informatics"/>
            <person name="Doyle S."/>
        </authorList>
    </citation>
    <scope>NUCLEOTIDE SEQUENCE [LARGE SCALE GENOMIC DNA]</scope>
    <source>
        <strain evidence="4 5">NCTC13163</strain>
    </source>
</reference>
<gene>
    <name evidence="4" type="primary">est</name>
    <name evidence="4" type="ORF">NCTC13163_00924</name>
</gene>
<dbReference type="InterPro" id="IPR022742">
    <property type="entry name" value="Hydrolase_4"/>
</dbReference>
<dbReference type="PIRSF" id="PIRSF017388">
    <property type="entry name" value="Esterase_lipase"/>
    <property type="match status" value="1"/>
</dbReference>
<feature type="domain" description="Serine aminopeptidase S33" evidence="3">
    <location>
        <begin position="17"/>
        <end position="227"/>
    </location>
</feature>
<dbReference type="Pfam" id="PF12146">
    <property type="entry name" value="Hydrolase_4"/>
    <property type="match status" value="1"/>
</dbReference>
<protein>
    <submittedName>
        <fullName evidence="4">Carboxylesterase</fullName>
        <ecNumber evidence="4">3.1.1.1</ecNumber>
    </submittedName>
</protein>
<dbReference type="PANTHER" id="PTHR43798">
    <property type="entry name" value="MONOACYLGLYCEROL LIPASE"/>
    <property type="match status" value="1"/>
</dbReference>
<dbReference type="Gene3D" id="3.40.50.1820">
    <property type="entry name" value="alpha/beta hydrolase"/>
    <property type="match status" value="1"/>
</dbReference>
<evidence type="ECO:0000259" key="3">
    <source>
        <dbReference type="Pfam" id="PF12146"/>
    </source>
</evidence>
<dbReference type="EMBL" id="UGGP01000001">
    <property type="protein sequence ID" value="STO07575.1"/>
    <property type="molecule type" value="Genomic_DNA"/>
</dbReference>
<sequence length="246" mass="27824">MKVTAPKPFFFEGGPRAVLMLHGFTGSSADVRMLGRFLQKEGYTCMGPQYRGHGVPPEELLQFGPADWWQDVQDAYEALKDKGYDEIAVCGLSLGGVMSLRFASEKSVKGVIPMCAPTGIDAEDRLYKGVQAYAREYKSREEKTTEQIEQEMAEFKPMPTLKDLRAFVRETTTKLEDIFVPALVVQGAKDRMVDPQSAHEIYEAINAFQKELLMYEQSGHVITLDKEKEKLHQDVLDFLETLDWSV</sequence>
<dbReference type="SUPFAM" id="SSF53474">
    <property type="entry name" value="alpha/beta-Hydrolases"/>
    <property type="match status" value="1"/>
</dbReference>
<dbReference type="InterPro" id="IPR012354">
    <property type="entry name" value="Esterase_lipase"/>
</dbReference>
<dbReference type="GO" id="GO:0016020">
    <property type="term" value="C:membrane"/>
    <property type="evidence" value="ECO:0007669"/>
    <property type="project" value="TreeGrafter"/>
</dbReference>
<evidence type="ECO:0000313" key="5">
    <source>
        <dbReference type="Proteomes" id="UP000254060"/>
    </source>
</evidence>
<dbReference type="InterPro" id="IPR050266">
    <property type="entry name" value="AB_hydrolase_sf"/>
</dbReference>
<evidence type="ECO:0000256" key="2">
    <source>
        <dbReference type="PIRSR" id="PIRSR017388-1"/>
    </source>
</evidence>
<feature type="active site" description="Charge relay system" evidence="2">
    <location>
        <position position="190"/>
    </location>
</feature>
<keyword evidence="1 4" id="KW-0378">Hydrolase</keyword>